<dbReference type="GO" id="GO:0005524">
    <property type="term" value="F:ATP binding"/>
    <property type="evidence" value="ECO:0007669"/>
    <property type="project" value="UniProtKB-UniRule"/>
</dbReference>
<dbReference type="NCBIfam" id="TIGR02168">
    <property type="entry name" value="SMC_prok_B"/>
    <property type="match status" value="1"/>
</dbReference>
<comment type="subcellular location">
    <subcellularLocation>
        <location evidence="6">Cytoplasm</location>
    </subcellularLocation>
</comment>
<accession>A0A386H2V3</accession>
<feature type="domain" description="SMC hinge" evidence="7">
    <location>
        <begin position="526"/>
        <end position="643"/>
    </location>
</feature>
<keyword evidence="3 6" id="KW-0067">ATP-binding</keyword>
<dbReference type="PIRSF" id="PIRSF005719">
    <property type="entry name" value="SMC"/>
    <property type="match status" value="1"/>
</dbReference>
<comment type="domain">
    <text evidence="6">Contains large globular domains required for ATP hydrolysis at each terminus and a third globular domain forming a flexible hinge near the middle of the molecule. These domains are separated by coiled-coil structures.</text>
</comment>
<dbReference type="SMART" id="SM00968">
    <property type="entry name" value="SMC_hinge"/>
    <property type="match status" value="1"/>
</dbReference>
<evidence type="ECO:0000313" key="9">
    <source>
        <dbReference type="Proteomes" id="UP000266301"/>
    </source>
</evidence>
<dbReference type="GO" id="GO:0007059">
    <property type="term" value="P:chromosome segregation"/>
    <property type="evidence" value="ECO:0007669"/>
    <property type="project" value="UniProtKB-UniRule"/>
</dbReference>
<dbReference type="Pfam" id="PF02463">
    <property type="entry name" value="SMC_N"/>
    <property type="match status" value="1"/>
</dbReference>
<comment type="subunit">
    <text evidence="6">Homodimer.</text>
</comment>
<dbReference type="SUPFAM" id="SSF57997">
    <property type="entry name" value="Tropomyosin"/>
    <property type="match status" value="1"/>
</dbReference>
<dbReference type="GO" id="GO:0006260">
    <property type="term" value="P:DNA replication"/>
    <property type="evidence" value="ECO:0007669"/>
    <property type="project" value="UniProtKB-UniRule"/>
</dbReference>
<dbReference type="Pfam" id="PF06470">
    <property type="entry name" value="SMC_hinge"/>
    <property type="match status" value="1"/>
</dbReference>
<evidence type="ECO:0000256" key="4">
    <source>
        <dbReference type="ARBA" id="ARBA00023054"/>
    </source>
</evidence>
<keyword evidence="5 6" id="KW-0238">DNA-binding</keyword>
<feature type="coiled-coil region" evidence="6">
    <location>
        <begin position="297"/>
        <end position="324"/>
    </location>
</feature>
<evidence type="ECO:0000259" key="7">
    <source>
        <dbReference type="SMART" id="SM00968"/>
    </source>
</evidence>
<feature type="coiled-coil region" evidence="6">
    <location>
        <begin position="465"/>
        <end position="516"/>
    </location>
</feature>
<dbReference type="Gene3D" id="1.20.1060.20">
    <property type="match status" value="1"/>
</dbReference>
<dbReference type="InterPro" id="IPR010935">
    <property type="entry name" value="SMC_hinge"/>
</dbReference>
<comment type="similarity">
    <text evidence="6">Belongs to the SMC family.</text>
</comment>
<keyword evidence="9" id="KW-1185">Reference proteome</keyword>
<dbReference type="SUPFAM" id="SSF75553">
    <property type="entry name" value="Smc hinge domain"/>
    <property type="match status" value="1"/>
</dbReference>
<evidence type="ECO:0000256" key="5">
    <source>
        <dbReference type="ARBA" id="ARBA00023125"/>
    </source>
</evidence>
<keyword evidence="1 6" id="KW-0963">Cytoplasm</keyword>
<dbReference type="RefSeq" id="WP_119971173.1">
    <property type="nucleotide sequence ID" value="NZ_CP032416.1"/>
</dbReference>
<dbReference type="Gene3D" id="3.40.50.300">
    <property type="entry name" value="P-loop containing nucleotide triphosphate hydrolases"/>
    <property type="match status" value="2"/>
</dbReference>
<dbReference type="GO" id="GO:0005694">
    <property type="term" value="C:chromosome"/>
    <property type="evidence" value="ECO:0007669"/>
    <property type="project" value="InterPro"/>
</dbReference>
<dbReference type="GO" id="GO:0007062">
    <property type="term" value="P:sister chromatid cohesion"/>
    <property type="evidence" value="ECO:0007669"/>
    <property type="project" value="InterPro"/>
</dbReference>
<feature type="coiled-coil region" evidence="6">
    <location>
        <begin position="734"/>
        <end position="817"/>
    </location>
</feature>
<name>A0A386H2V3_9CLOT</name>
<sequence length="1188" mass="136410">MFLKYIEIRGFKSFADKTEITLKKGVTGIVGPNGSGKSNIADAVRWVLGEQSIKNLRGGKMEDVIFSGTQFRRAVGLSQVSLTLDNEDKKLPIGYTDVTIARRLYRSGESEYYINNTRCRLKDIQQLFMDTGIGKEGYSIIGQGKIDAILSGKPEDRRGLLEEAAGIVKFRWRKDEAQKKLENTDANLIRIDDILRTYNERLEPLRLENEKAKKFIVISKELKDKEVNIVIHSIEEIQIKIDDLDKKSDKISSDIDKLNLDYKNVNDYIVKNNALIEELNLKDEDYKKQYYDNKSRKQNIEANINLLNERLKNAKISIETHSSEFKDIELKVKGLIENKNDIDKILRNLIEKQNFLKENTDVFQKRIDNLSASIYDKSDLVKNLKNDQIEYVTTVSNVKNDLTMMNNNIKELKEKISNMEKQCRGYSNSMDMNLNTKSILQKTFSDMKSEISGIDDKIHQNKKSIVQLNKSVLSCENELREVNTKKAKLEANYIMLNNLEKQHEGYSKSVKILMNDINKGKVNVGKDGCFVLGDVFKVRKKFEIAIEIALGFTISQIITLNDNIARKLIKYLKDNNIGRATFLPLNTVRGKKFTDMKHISSMNGYIGIASDLIEYDTVFTNAIVHILGRTIVVDNMNNALKIAKQGNYSFKIVTLDGQVVNPGGSLTGGSLQHKSISIIGRKRQIHETKFEIDKYTEKVETLDNSIRIHRYEIKKLDDQNLNFKDEIYNKNLEVAKIDQKIRTIEDEYKKLNENIKVCTTEIASLNLKLEETINNIKLKETELQVISNKQMENNKLIIETENKLEDRNKEINENRDKLTGFKVEKAQIDESVLNKRSELQNIKFSIDEMTTKKVNLKDEIKKLEDELVDYKNNINNSRSEILKIDEYLSELDHKSRDISVDLIRIKQELEKHNQGIHDISMDKSKLEKELHKIEILITRFNTEKDGFYTKLNQELEITFEEALKLKKSIPNLESYKRDIFNLKKEISELGVVNLGSIEEYKTLVEKVNFMTSQREDLVSSKSELISLINEMTDKMRDLFAKNFEELRKNFNEIFNQLFKGGSADLILSDGDELTGNIEIKAQPAGKKLQNINLMSGGEKGLSAIALLFAILKMKPTPFCILDEIEAALDDANVVRYADFLKRFSNGIQFIVITHRKGTMEAADVLYGVTMEEKGISKIVSVDLKEKVS</sequence>
<dbReference type="InterPro" id="IPR003395">
    <property type="entry name" value="RecF/RecN/SMC_N"/>
</dbReference>
<dbReference type="Gene3D" id="3.30.70.1620">
    <property type="match status" value="1"/>
</dbReference>
<dbReference type="KEGG" id="cfer:D4Z93_05730"/>
<dbReference type="GO" id="GO:0003677">
    <property type="term" value="F:DNA binding"/>
    <property type="evidence" value="ECO:0007669"/>
    <property type="project" value="UniProtKB-UniRule"/>
</dbReference>
<dbReference type="InterPro" id="IPR024704">
    <property type="entry name" value="SMC"/>
</dbReference>
<feature type="binding site" evidence="6">
    <location>
        <begin position="32"/>
        <end position="39"/>
    </location>
    <ligand>
        <name>ATP</name>
        <dbReference type="ChEBI" id="CHEBI:30616"/>
    </ligand>
</feature>
<dbReference type="Proteomes" id="UP000266301">
    <property type="component" value="Chromosome"/>
</dbReference>
<evidence type="ECO:0000256" key="1">
    <source>
        <dbReference type="ARBA" id="ARBA00022490"/>
    </source>
</evidence>
<dbReference type="InterPro" id="IPR027417">
    <property type="entry name" value="P-loop_NTPase"/>
</dbReference>
<evidence type="ECO:0000256" key="6">
    <source>
        <dbReference type="HAMAP-Rule" id="MF_01894"/>
    </source>
</evidence>
<proteinExistence type="inferred from homology"/>
<dbReference type="GO" id="GO:0030261">
    <property type="term" value="P:chromosome condensation"/>
    <property type="evidence" value="ECO:0007669"/>
    <property type="project" value="InterPro"/>
</dbReference>
<dbReference type="GO" id="GO:0005737">
    <property type="term" value="C:cytoplasm"/>
    <property type="evidence" value="ECO:0007669"/>
    <property type="project" value="UniProtKB-SubCell"/>
</dbReference>
<dbReference type="FunFam" id="3.40.50.300:FF:000984">
    <property type="entry name" value="Chromosome partition protein Smc"/>
    <property type="match status" value="1"/>
</dbReference>
<dbReference type="EMBL" id="CP032416">
    <property type="protein sequence ID" value="AYD40041.1"/>
    <property type="molecule type" value="Genomic_DNA"/>
</dbReference>
<reference evidence="8 9" key="1">
    <citation type="journal article" date="2019" name="Int. J. Syst. Evol. Microbiol.">
        <title>Clostridium fermenticellae sp. nov., isolated from the mud in a fermentation cellar for the production of the Chinese liquor, baijiu.</title>
        <authorList>
            <person name="Xu P.X."/>
            <person name="Chai L.J."/>
            <person name="Qiu T."/>
            <person name="Zhang X.J."/>
            <person name="Lu Z.M."/>
            <person name="Xiao C."/>
            <person name="Wang S.T."/>
            <person name="Shen C.H."/>
            <person name="Shi J.S."/>
            <person name="Xu Z.H."/>
        </authorList>
    </citation>
    <scope>NUCLEOTIDE SEQUENCE [LARGE SCALE GENOMIC DNA]</scope>
    <source>
        <strain evidence="8 9">JN500901</strain>
    </source>
</reference>
<protein>
    <recommendedName>
        <fullName evidence="6">Chromosome partition protein Smc</fullName>
    </recommendedName>
</protein>
<feature type="coiled-coil region" evidence="6">
    <location>
        <begin position="395"/>
        <end position="429"/>
    </location>
</feature>
<dbReference type="InterPro" id="IPR011890">
    <property type="entry name" value="SMC_prok"/>
</dbReference>
<feature type="coiled-coil region" evidence="6">
    <location>
        <begin position="234"/>
        <end position="261"/>
    </location>
</feature>
<dbReference type="InterPro" id="IPR036277">
    <property type="entry name" value="SMC_hinge_sf"/>
</dbReference>
<comment type="function">
    <text evidence="6">Required for chromosome condensation and partitioning.</text>
</comment>
<feature type="coiled-coil region" evidence="6">
    <location>
        <begin position="846"/>
        <end position="880"/>
    </location>
</feature>
<dbReference type="AlphaFoldDB" id="A0A386H2V3"/>
<dbReference type="OrthoDB" id="9808768at2"/>
<evidence type="ECO:0000256" key="2">
    <source>
        <dbReference type="ARBA" id="ARBA00022741"/>
    </source>
</evidence>
<evidence type="ECO:0000256" key="3">
    <source>
        <dbReference type="ARBA" id="ARBA00022840"/>
    </source>
</evidence>
<keyword evidence="4 6" id="KW-0175">Coiled coil</keyword>
<keyword evidence="2 6" id="KW-0547">Nucleotide-binding</keyword>
<evidence type="ECO:0000313" key="8">
    <source>
        <dbReference type="EMBL" id="AYD40041.1"/>
    </source>
</evidence>
<gene>
    <name evidence="6 8" type="primary">smc</name>
    <name evidence="8" type="ORF">D4Z93_05730</name>
</gene>
<dbReference type="SUPFAM" id="SSF52540">
    <property type="entry name" value="P-loop containing nucleoside triphosphate hydrolases"/>
    <property type="match status" value="1"/>
</dbReference>
<organism evidence="8 9">
    <name type="scientific">Clostridium fermenticellae</name>
    <dbReference type="NCBI Taxonomy" id="2068654"/>
    <lineage>
        <taxon>Bacteria</taxon>
        <taxon>Bacillati</taxon>
        <taxon>Bacillota</taxon>
        <taxon>Clostridia</taxon>
        <taxon>Eubacteriales</taxon>
        <taxon>Clostridiaceae</taxon>
        <taxon>Clostridium</taxon>
    </lineage>
</organism>
<dbReference type="PANTHER" id="PTHR43977">
    <property type="entry name" value="STRUCTURAL MAINTENANCE OF CHROMOSOMES PROTEIN 3"/>
    <property type="match status" value="1"/>
</dbReference>
<dbReference type="HAMAP" id="MF_01894">
    <property type="entry name" value="Smc_prok"/>
    <property type="match status" value="1"/>
</dbReference>
<dbReference type="CDD" id="cd03278">
    <property type="entry name" value="ABC_SMC_barmotin"/>
    <property type="match status" value="1"/>
</dbReference>
<dbReference type="GO" id="GO:0016887">
    <property type="term" value="F:ATP hydrolysis activity"/>
    <property type="evidence" value="ECO:0007669"/>
    <property type="project" value="InterPro"/>
</dbReference>